<dbReference type="AlphaFoldDB" id="A0A6C0K193"/>
<evidence type="ECO:0008006" key="2">
    <source>
        <dbReference type="Google" id="ProtNLM"/>
    </source>
</evidence>
<name>A0A6C0K193_9ZZZZ</name>
<sequence length="382" mass="45821">MPSFKPKTVKKIKINKKNSTTLDGKHKEFVNEFNKDENDRIPLLKKEKIEIKSILEKNSLENTLTIEHVMDYRDKLEEITNEIKQLKSKKIDYFLDNSKYIFDYFENKKDISAGNTTTSKNKMLESFFKMKPQDNSSVIERKNNNIFQKYLNNIDESFLDINAFLRPTDVCQTCFKGELIPMDDEGVLICNACFKNFQYLIENEKPSYKEPPKEVCFYAYKKINHFKEILAQFQGKETTQIPAEVIDNLKHQIKKERVEYSKLTYYKTKEILKKLGYNKYYEHINFIKDKLGIKPPIISQELEETLCNFFMEIQYPYAKHCPDYRVNFLHYYYVLYKLFELLDETQYLPEIPMLKDREKLIEQDTIWKKICEELDWEFIATI</sequence>
<dbReference type="InterPro" id="IPR007031">
    <property type="entry name" value="Poxvirus_VLTF3"/>
</dbReference>
<evidence type="ECO:0000313" key="1">
    <source>
        <dbReference type="EMBL" id="QHU10720.1"/>
    </source>
</evidence>
<dbReference type="GO" id="GO:0046782">
    <property type="term" value="P:regulation of viral transcription"/>
    <property type="evidence" value="ECO:0007669"/>
    <property type="project" value="InterPro"/>
</dbReference>
<proteinExistence type="predicted"/>
<dbReference type="Pfam" id="PF04947">
    <property type="entry name" value="Pox_VLTF3"/>
    <property type="match status" value="1"/>
</dbReference>
<organism evidence="1">
    <name type="scientific">viral metagenome</name>
    <dbReference type="NCBI Taxonomy" id="1070528"/>
    <lineage>
        <taxon>unclassified sequences</taxon>
        <taxon>metagenomes</taxon>
        <taxon>organismal metagenomes</taxon>
    </lineage>
</organism>
<protein>
    <recommendedName>
        <fullName evidence="2">Viral late gene transcription factor 3 zinc ribbon domain-containing protein</fullName>
    </recommendedName>
</protein>
<dbReference type="EMBL" id="MN740771">
    <property type="protein sequence ID" value="QHU10720.1"/>
    <property type="molecule type" value="Genomic_DNA"/>
</dbReference>
<accession>A0A6C0K193</accession>
<reference evidence="1" key="1">
    <citation type="journal article" date="2020" name="Nature">
        <title>Giant virus diversity and host interactions through global metagenomics.</title>
        <authorList>
            <person name="Schulz F."/>
            <person name="Roux S."/>
            <person name="Paez-Espino D."/>
            <person name="Jungbluth S."/>
            <person name="Walsh D.A."/>
            <person name="Denef V.J."/>
            <person name="McMahon K.D."/>
            <person name="Konstantinidis K.T."/>
            <person name="Eloe-Fadrosh E.A."/>
            <person name="Kyrpides N.C."/>
            <person name="Woyke T."/>
        </authorList>
    </citation>
    <scope>NUCLEOTIDE SEQUENCE</scope>
    <source>
        <strain evidence="1">GVMAG-S-1101165-83</strain>
    </source>
</reference>